<evidence type="ECO:0000256" key="1">
    <source>
        <dbReference type="ARBA" id="ARBA00022801"/>
    </source>
</evidence>
<sequence>MKQPYTIPEGRYPFVLSGGGARGYAHLGVLKAFEERNIFPEAIAATSSGSIIAAFICDGYSADEAYAIARQNKMELSMQLKNWPAGIMSLKSVEDLLKRYLRSTTFEQMRLPFHITATNFQNGQRAVFSKGPVIPAILAASSIPILLPPVEIEGIPYVDGGLSGNLPVEPLLPDYEQIIGVHVNPIAPWNAAAGIRANVERTLNMAINAPVAASAGLCTWYIEPRALLEYRVFDFKKFEAIYNIGLEYTRGLLQTAPV</sequence>
<proteinExistence type="predicted"/>
<dbReference type="SUPFAM" id="SSF52151">
    <property type="entry name" value="FabD/lysophospholipase-like"/>
    <property type="match status" value="1"/>
</dbReference>
<dbReference type="AlphaFoldDB" id="A0A917IYR3"/>
<dbReference type="Proteomes" id="UP000627292">
    <property type="component" value="Unassembled WGS sequence"/>
</dbReference>
<feature type="short sequence motif" description="DGA/G" evidence="4">
    <location>
        <begin position="159"/>
        <end position="161"/>
    </location>
</feature>
<evidence type="ECO:0000313" key="6">
    <source>
        <dbReference type="EMBL" id="GGH70898.1"/>
    </source>
</evidence>
<dbReference type="InterPro" id="IPR002641">
    <property type="entry name" value="PNPLA_dom"/>
</dbReference>
<dbReference type="RefSeq" id="WP_188953564.1">
    <property type="nucleotide sequence ID" value="NZ_BMIB01000003.1"/>
</dbReference>
<evidence type="ECO:0000313" key="7">
    <source>
        <dbReference type="Proteomes" id="UP000627292"/>
    </source>
</evidence>
<comment type="caution">
    <text evidence="4">Lacks conserved residue(s) required for the propagation of feature annotation.</text>
</comment>
<dbReference type="GO" id="GO:0016787">
    <property type="term" value="F:hydrolase activity"/>
    <property type="evidence" value="ECO:0007669"/>
    <property type="project" value="UniProtKB-UniRule"/>
</dbReference>
<keyword evidence="3 4" id="KW-0443">Lipid metabolism</keyword>
<feature type="short sequence motif" description="GXGXXG" evidence="4">
    <location>
        <begin position="18"/>
        <end position="23"/>
    </location>
</feature>
<keyword evidence="7" id="KW-1185">Reference proteome</keyword>
<accession>A0A917IYR3</accession>
<dbReference type="InterPro" id="IPR050301">
    <property type="entry name" value="NTE"/>
</dbReference>
<name>A0A917IYR3_9BACT</name>
<evidence type="ECO:0000256" key="4">
    <source>
        <dbReference type="PROSITE-ProRule" id="PRU01161"/>
    </source>
</evidence>
<feature type="active site" description="Proton acceptor" evidence="4">
    <location>
        <position position="159"/>
    </location>
</feature>
<feature type="domain" description="PNPLA" evidence="5">
    <location>
        <begin position="14"/>
        <end position="172"/>
    </location>
</feature>
<dbReference type="InterPro" id="IPR016035">
    <property type="entry name" value="Acyl_Trfase/lysoPLipase"/>
</dbReference>
<comment type="caution">
    <text evidence="6">The sequence shown here is derived from an EMBL/GenBank/DDBJ whole genome shotgun (WGS) entry which is preliminary data.</text>
</comment>
<evidence type="ECO:0000256" key="3">
    <source>
        <dbReference type="ARBA" id="ARBA00023098"/>
    </source>
</evidence>
<gene>
    <name evidence="6" type="ORF">GCM10011379_29660</name>
</gene>
<dbReference type="CDD" id="cd07205">
    <property type="entry name" value="Pat_PNPLA6_PNPLA7_NTE1_like"/>
    <property type="match status" value="1"/>
</dbReference>
<dbReference type="EMBL" id="BMIB01000003">
    <property type="protein sequence ID" value="GGH70898.1"/>
    <property type="molecule type" value="Genomic_DNA"/>
</dbReference>
<dbReference type="Gene3D" id="3.40.1090.10">
    <property type="entry name" value="Cytosolic phospholipase A2 catalytic domain"/>
    <property type="match status" value="1"/>
</dbReference>
<dbReference type="PROSITE" id="PS51635">
    <property type="entry name" value="PNPLA"/>
    <property type="match status" value="1"/>
</dbReference>
<reference evidence="6" key="1">
    <citation type="journal article" date="2014" name="Int. J. Syst. Evol. Microbiol.">
        <title>Complete genome sequence of Corynebacterium casei LMG S-19264T (=DSM 44701T), isolated from a smear-ripened cheese.</title>
        <authorList>
            <consortium name="US DOE Joint Genome Institute (JGI-PGF)"/>
            <person name="Walter F."/>
            <person name="Albersmeier A."/>
            <person name="Kalinowski J."/>
            <person name="Ruckert C."/>
        </authorList>
    </citation>
    <scope>NUCLEOTIDE SEQUENCE</scope>
    <source>
        <strain evidence="6">CGMCC 1.15290</strain>
    </source>
</reference>
<dbReference type="PANTHER" id="PTHR14226:SF78">
    <property type="entry name" value="SLR0060 PROTEIN"/>
    <property type="match status" value="1"/>
</dbReference>
<evidence type="ECO:0000256" key="2">
    <source>
        <dbReference type="ARBA" id="ARBA00022963"/>
    </source>
</evidence>
<organism evidence="6 7">
    <name type="scientific">Filimonas zeae</name>
    <dbReference type="NCBI Taxonomy" id="1737353"/>
    <lineage>
        <taxon>Bacteria</taxon>
        <taxon>Pseudomonadati</taxon>
        <taxon>Bacteroidota</taxon>
        <taxon>Chitinophagia</taxon>
        <taxon>Chitinophagales</taxon>
        <taxon>Chitinophagaceae</taxon>
        <taxon>Filimonas</taxon>
    </lineage>
</organism>
<dbReference type="PANTHER" id="PTHR14226">
    <property type="entry name" value="NEUROPATHY TARGET ESTERASE/SWISS CHEESE D.MELANOGASTER"/>
    <property type="match status" value="1"/>
</dbReference>
<dbReference type="GO" id="GO:0016042">
    <property type="term" value="P:lipid catabolic process"/>
    <property type="evidence" value="ECO:0007669"/>
    <property type="project" value="UniProtKB-UniRule"/>
</dbReference>
<feature type="active site" description="Nucleophile" evidence="4">
    <location>
        <position position="47"/>
    </location>
</feature>
<keyword evidence="2 4" id="KW-0442">Lipid degradation</keyword>
<protein>
    <recommendedName>
        <fullName evidence="5">PNPLA domain-containing protein</fullName>
    </recommendedName>
</protein>
<evidence type="ECO:0000259" key="5">
    <source>
        <dbReference type="PROSITE" id="PS51635"/>
    </source>
</evidence>
<reference evidence="6" key="2">
    <citation type="submission" date="2020-09" db="EMBL/GenBank/DDBJ databases">
        <authorList>
            <person name="Sun Q."/>
            <person name="Zhou Y."/>
        </authorList>
    </citation>
    <scope>NUCLEOTIDE SEQUENCE</scope>
    <source>
        <strain evidence="6">CGMCC 1.15290</strain>
    </source>
</reference>
<dbReference type="Pfam" id="PF01734">
    <property type="entry name" value="Patatin"/>
    <property type="match status" value="1"/>
</dbReference>
<keyword evidence="1 4" id="KW-0378">Hydrolase</keyword>